<evidence type="ECO:0000256" key="1">
    <source>
        <dbReference type="SAM" id="MobiDB-lite"/>
    </source>
</evidence>
<feature type="compositionally biased region" description="Basic and acidic residues" evidence="1">
    <location>
        <begin position="40"/>
        <end position="59"/>
    </location>
</feature>
<keyword evidence="3" id="KW-1185">Reference proteome</keyword>
<accession>A0ABQ9PBD2</accession>
<evidence type="ECO:0000313" key="2">
    <source>
        <dbReference type="EMBL" id="KAK0368966.1"/>
    </source>
</evidence>
<protein>
    <submittedName>
        <fullName evidence="2">Ubiquitin-conjugating enzyme</fullName>
    </submittedName>
</protein>
<organism evidence="2 3">
    <name type="scientific">Colletotrichum limetticola</name>
    <dbReference type="NCBI Taxonomy" id="1209924"/>
    <lineage>
        <taxon>Eukaryota</taxon>
        <taxon>Fungi</taxon>
        <taxon>Dikarya</taxon>
        <taxon>Ascomycota</taxon>
        <taxon>Pezizomycotina</taxon>
        <taxon>Sordariomycetes</taxon>
        <taxon>Hypocreomycetidae</taxon>
        <taxon>Glomerellales</taxon>
        <taxon>Glomerellaceae</taxon>
        <taxon>Colletotrichum</taxon>
        <taxon>Colletotrichum acutatum species complex</taxon>
    </lineage>
</organism>
<gene>
    <name evidence="2" type="ORF">CLIM01_13676</name>
</gene>
<comment type="caution">
    <text evidence="2">The sequence shown here is derived from an EMBL/GenBank/DDBJ whole genome shotgun (WGS) entry which is preliminary data.</text>
</comment>
<reference evidence="2" key="1">
    <citation type="submission" date="2023-04" db="EMBL/GenBank/DDBJ databases">
        <title>Colletotrichum limetticola genome sequence.</title>
        <authorList>
            <person name="Baroncelli R."/>
        </authorList>
    </citation>
    <scope>NUCLEOTIDE SEQUENCE</scope>
    <source>
        <strain evidence="2">KLA-Anderson</strain>
    </source>
</reference>
<evidence type="ECO:0000313" key="3">
    <source>
        <dbReference type="Proteomes" id="UP001169217"/>
    </source>
</evidence>
<sequence length="76" mass="8835">MQQMRHGFCHRIRVQQNDLYQAGGRKGNCPRFDDVETRHNKEVQQAEAKAHQKILEHKANSAPTVPKKNRSKMRAV</sequence>
<dbReference type="Proteomes" id="UP001169217">
    <property type="component" value="Unassembled WGS sequence"/>
</dbReference>
<dbReference type="EMBL" id="JARUPT010000732">
    <property type="protein sequence ID" value="KAK0368966.1"/>
    <property type="molecule type" value="Genomic_DNA"/>
</dbReference>
<proteinExistence type="predicted"/>
<name>A0ABQ9PBD2_9PEZI</name>
<feature type="region of interest" description="Disordered" evidence="1">
    <location>
        <begin position="40"/>
        <end position="76"/>
    </location>
</feature>
<feature type="compositionally biased region" description="Basic residues" evidence="1">
    <location>
        <begin position="67"/>
        <end position="76"/>
    </location>
</feature>